<dbReference type="AlphaFoldDB" id="A0A6J4JH83"/>
<feature type="non-terminal residue" evidence="2">
    <location>
        <position position="1"/>
    </location>
</feature>
<evidence type="ECO:0000256" key="1">
    <source>
        <dbReference type="SAM" id="MobiDB-lite"/>
    </source>
</evidence>
<organism evidence="2">
    <name type="scientific">uncultured Arthrobacter sp</name>
    <dbReference type="NCBI Taxonomy" id="114050"/>
    <lineage>
        <taxon>Bacteria</taxon>
        <taxon>Bacillati</taxon>
        <taxon>Actinomycetota</taxon>
        <taxon>Actinomycetes</taxon>
        <taxon>Micrococcales</taxon>
        <taxon>Micrococcaceae</taxon>
        <taxon>Arthrobacter</taxon>
        <taxon>environmental samples</taxon>
    </lineage>
</organism>
<feature type="region of interest" description="Disordered" evidence="1">
    <location>
        <begin position="1"/>
        <end position="147"/>
    </location>
</feature>
<sequence>GNGTGTGGGRRGRAGYRRGIRGAHARNRARARPGRLREIDAGQAPQRHLPLRAGTPGPADRLAEASGGGGRQQAPAPRRLGGPCRHRVRTRHHHPARQRHGLAGVRRRTDRRPADRDGQRGTRCRGRGGRRSAHRGPAGHGRRHLGL</sequence>
<feature type="non-terminal residue" evidence="2">
    <location>
        <position position="147"/>
    </location>
</feature>
<feature type="compositionally biased region" description="Basic residues" evidence="1">
    <location>
        <begin position="122"/>
        <end position="134"/>
    </location>
</feature>
<name>A0A6J4JH83_9MICC</name>
<proteinExistence type="predicted"/>
<feature type="compositionally biased region" description="Basic residues" evidence="1">
    <location>
        <begin position="84"/>
        <end position="110"/>
    </location>
</feature>
<reference evidence="2" key="1">
    <citation type="submission" date="2020-02" db="EMBL/GenBank/DDBJ databases">
        <authorList>
            <person name="Meier V. D."/>
        </authorList>
    </citation>
    <scope>NUCLEOTIDE SEQUENCE</scope>
    <source>
        <strain evidence="2">AVDCRST_MAG83</strain>
    </source>
</reference>
<keyword evidence="2" id="KW-0436">Ligase</keyword>
<dbReference type="EMBL" id="CADCTE010000206">
    <property type="protein sequence ID" value="CAA9278994.1"/>
    <property type="molecule type" value="Genomic_DNA"/>
</dbReference>
<protein>
    <submittedName>
        <fullName evidence="2">YbaK/prolyl-tRNA synthetase associated region</fullName>
    </submittedName>
</protein>
<gene>
    <name evidence="2" type="ORF">AVDCRST_MAG83-3740</name>
</gene>
<feature type="compositionally biased region" description="Basic residues" evidence="1">
    <location>
        <begin position="10"/>
        <end position="34"/>
    </location>
</feature>
<feature type="compositionally biased region" description="Basic and acidic residues" evidence="1">
    <location>
        <begin position="111"/>
        <end position="120"/>
    </location>
</feature>
<evidence type="ECO:0000313" key="2">
    <source>
        <dbReference type="EMBL" id="CAA9278994.1"/>
    </source>
</evidence>
<keyword evidence="2" id="KW-0030">Aminoacyl-tRNA synthetase</keyword>
<accession>A0A6J4JH83</accession>
<dbReference type="GO" id="GO:0004812">
    <property type="term" value="F:aminoacyl-tRNA ligase activity"/>
    <property type="evidence" value="ECO:0007669"/>
    <property type="project" value="UniProtKB-KW"/>
</dbReference>